<dbReference type="Proteomes" id="UP001396334">
    <property type="component" value="Unassembled WGS sequence"/>
</dbReference>
<evidence type="ECO:0000313" key="2">
    <source>
        <dbReference type="Proteomes" id="UP001396334"/>
    </source>
</evidence>
<protein>
    <submittedName>
        <fullName evidence="1">Uncharacterized protein</fullName>
    </submittedName>
</protein>
<gene>
    <name evidence="1" type="ORF">V6N11_000023</name>
</gene>
<sequence length="114" mass="12955">MAKTRNQARRCPQTSSTSEDLHKRLWRYAAALSLCRLLILFHAVVDDSNKQMPHFIPRTIPILLFHLAPPWLEPETRFVGVQKPHRPAKIYTSVCGGTQQLQVCAASSSSFTPW</sequence>
<reference evidence="1 2" key="1">
    <citation type="journal article" date="2024" name="G3 (Bethesda)">
        <title>Genome assembly of Hibiscus sabdariffa L. provides insights into metabolisms of medicinal natural products.</title>
        <authorList>
            <person name="Kim T."/>
        </authorList>
    </citation>
    <scope>NUCLEOTIDE SEQUENCE [LARGE SCALE GENOMIC DNA]</scope>
    <source>
        <strain evidence="1">TK-2024</strain>
        <tissue evidence="1">Old leaves</tissue>
    </source>
</reference>
<keyword evidence="2" id="KW-1185">Reference proteome</keyword>
<name>A0ABR1ZCI2_9ROSI</name>
<evidence type="ECO:0000313" key="1">
    <source>
        <dbReference type="EMBL" id="KAK8477789.1"/>
    </source>
</evidence>
<comment type="caution">
    <text evidence="1">The sequence shown here is derived from an EMBL/GenBank/DDBJ whole genome shotgun (WGS) entry which is preliminary data.</text>
</comment>
<proteinExistence type="predicted"/>
<dbReference type="EMBL" id="JBBPBN010001675">
    <property type="protein sequence ID" value="KAK8477789.1"/>
    <property type="molecule type" value="Genomic_DNA"/>
</dbReference>
<accession>A0ABR1ZCI2</accession>
<organism evidence="1 2">
    <name type="scientific">Hibiscus sabdariffa</name>
    <name type="common">roselle</name>
    <dbReference type="NCBI Taxonomy" id="183260"/>
    <lineage>
        <taxon>Eukaryota</taxon>
        <taxon>Viridiplantae</taxon>
        <taxon>Streptophyta</taxon>
        <taxon>Embryophyta</taxon>
        <taxon>Tracheophyta</taxon>
        <taxon>Spermatophyta</taxon>
        <taxon>Magnoliopsida</taxon>
        <taxon>eudicotyledons</taxon>
        <taxon>Gunneridae</taxon>
        <taxon>Pentapetalae</taxon>
        <taxon>rosids</taxon>
        <taxon>malvids</taxon>
        <taxon>Malvales</taxon>
        <taxon>Malvaceae</taxon>
        <taxon>Malvoideae</taxon>
        <taxon>Hibiscus</taxon>
    </lineage>
</organism>